<dbReference type="PANTHER" id="PTHR46266">
    <property type="entry name" value="TRANSCRIPTION FACTOR TT8"/>
    <property type="match status" value="1"/>
</dbReference>
<dbReference type="AlphaFoldDB" id="A0A2P2IKI5"/>
<dbReference type="PANTHER" id="PTHR46266:SF1">
    <property type="entry name" value="TRANSCRIPTION FACTOR MYC1"/>
    <property type="match status" value="1"/>
</dbReference>
<evidence type="ECO:0000256" key="5">
    <source>
        <dbReference type="ARBA" id="ARBA00023242"/>
    </source>
</evidence>
<dbReference type="GO" id="GO:0005634">
    <property type="term" value="C:nucleus"/>
    <property type="evidence" value="ECO:0007669"/>
    <property type="project" value="UniProtKB-SubCell"/>
</dbReference>
<dbReference type="InterPro" id="IPR054502">
    <property type="entry name" value="bHLH-TF_ACT-like_plant"/>
</dbReference>
<evidence type="ECO:0000256" key="4">
    <source>
        <dbReference type="ARBA" id="ARBA00023163"/>
    </source>
</evidence>
<dbReference type="InterPro" id="IPR011598">
    <property type="entry name" value="bHLH_dom"/>
</dbReference>
<reference evidence="7" key="1">
    <citation type="submission" date="2018-02" db="EMBL/GenBank/DDBJ databases">
        <title>Rhizophora mucronata_Transcriptome.</title>
        <authorList>
            <person name="Meera S.P."/>
            <person name="Sreeshan A."/>
            <person name="Augustine A."/>
        </authorList>
    </citation>
    <scope>NUCLEOTIDE SEQUENCE</scope>
    <source>
        <tissue evidence="7">Leaf</tissue>
    </source>
</reference>
<dbReference type="Pfam" id="PF22754">
    <property type="entry name" value="bHLH-TF_ACT-like_plant"/>
    <property type="match status" value="1"/>
</dbReference>
<evidence type="ECO:0000256" key="1">
    <source>
        <dbReference type="ARBA" id="ARBA00004123"/>
    </source>
</evidence>
<dbReference type="GO" id="GO:0080090">
    <property type="term" value="P:regulation of primary metabolic process"/>
    <property type="evidence" value="ECO:0007669"/>
    <property type="project" value="UniProtKB-ARBA"/>
</dbReference>
<dbReference type="EMBL" id="GGEC01001249">
    <property type="protein sequence ID" value="MBW81732.1"/>
    <property type="molecule type" value="Transcribed_RNA"/>
</dbReference>
<keyword evidence="5" id="KW-0539">Nucleus</keyword>
<sequence>MANIVQSQDEVLVNLRKRLAVAVRSIQWSYAIFWSMSTTQQGPLDWVDGYYNGDTKTRKTTNGLEVKCNKMGLERSEQLRELYKSLLEDETDQEAKRHSVALSPEDLTDAEWYYMVCMSFVFNPGQGLPGRALAERQIIWLCNAQYADSKTFSRSLLAKSASIQTVVCFPHFGGVIELGTTELVTEDPGLIQHIKASLLDISKPVCSEKSSCAHYNDDDKDPMCAKVNHETIDTLHLVELHNPTEDTKFDPEGINGNIHGTFNLDPADNCSYGCGHNHQTEDSCMLQRLSGGDSQVQSWHFMDDEFRNASQVSMNSSDCVSEAIMKHEKVFPASNGKNVIHVQLKELQECNHTKLSSLGLGDDEDLHYKRTVSLVLRSSNQFVENLCSGRGNYKSSFVSWKNGVDGGYKPQVQQNMVKKILFAAPLMHTGRSLKPEIGNGGKDCLGKLERHEVGKMYISDRQEENEKFCILRSKIPCIREIDQASILSVTIKYVKMLEERIEELESCMGSADYEARPRRNDLDMVERTSDNCHKRTYNSVTPWINKRKDYEHNIDETDCPELNGVAPTNGLDLDVKVSMKQKEILIQIRCPYREYILLEIMDEINKLHLDVLSIQSSSLDGTLISTLKAKFRVAQVAPAEMIKQALWKIACKS</sequence>
<evidence type="ECO:0000313" key="7">
    <source>
        <dbReference type="EMBL" id="MBW81732.1"/>
    </source>
</evidence>
<keyword evidence="4" id="KW-0804">Transcription</keyword>
<keyword evidence="2" id="KW-0805">Transcription regulation</keyword>
<dbReference type="SUPFAM" id="SSF47459">
    <property type="entry name" value="HLH, helix-loop-helix DNA-binding domain"/>
    <property type="match status" value="1"/>
</dbReference>
<evidence type="ECO:0000259" key="6">
    <source>
        <dbReference type="PROSITE" id="PS50888"/>
    </source>
</evidence>
<comment type="subcellular location">
    <subcellularLocation>
        <location evidence="1">Nucleus</location>
    </subcellularLocation>
</comment>
<proteinExistence type="predicted"/>
<dbReference type="InterPro" id="IPR036638">
    <property type="entry name" value="HLH_DNA-bd_sf"/>
</dbReference>
<evidence type="ECO:0000256" key="2">
    <source>
        <dbReference type="ARBA" id="ARBA00023015"/>
    </source>
</evidence>
<organism evidence="7">
    <name type="scientific">Rhizophora mucronata</name>
    <name type="common">Asiatic mangrove</name>
    <dbReference type="NCBI Taxonomy" id="61149"/>
    <lineage>
        <taxon>Eukaryota</taxon>
        <taxon>Viridiplantae</taxon>
        <taxon>Streptophyta</taxon>
        <taxon>Embryophyta</taxon>
        <taxon>Tracheophyta</taxon>
        <taxon>Spermatophyta</taxon>
        <taxon>Magnoliopsida</taxon>
        <taxon>eudicotyledons</taxon>
        <taxon>Gunneridae</taxon>
        <taxon>Pentapetalae</taxon>
        <taxon>rosids</taxon>
        <taxon>fabids</taxon>
        <taxon>Malpighiales</taxon>
        <taxon>Rhizophoraceae</taxon>
        <taxon>Rhizophora</taxon>
    </lineage>
</organism>
<name>A0A2P2IKI5_RHIMU</name>
<dbReference type="GO" id="GO:0046983">
    <property type="term" value="F:protein dimerization activity"/>
    <property type="evidence" value="ECO:0007669"/>
    <property type="project" value="InterPro"/>
</dbReference>
<dbReference type="PROSITE" id="PS50888">
    <property type="entry name" value="BHLH"/>
    <property type="match status" value="1"/>
</dbReference>
<keyword evidence="3" id="KW-0010">Activator</keyword>
<evidence type="ECO:0000256" key="3">
    <source>
        <dbReference type="ARBA" id="ARBA00023159"/>
    </source>
</evidence>
<feature type="domain" description="BHLH" evidence="6">
    <location>
        <begin position="448"/>
        <end position="497"/>
    </location>
</feature>
<dbReference type="Pfam" id="PF14215">
    <property type="entry name" value="bHLH-MYC_N"/>
    <property type="match status" value="1"/>
</dbReference>
<dbReference type="InterPro" id="IPR025610">
    <property type="entry name" value="MYC/MYB_N"/>
</dbReference>
<accession>A0A2P2IKI5</accession>
<protein>
    <submittedName>
        <fullName evidence="7">Basic helix-loop-helix regulatory family protein</fullName>
    </submittedName>
</protein>